<evidence type="ECO:0000259" key="14">
    <source>
        <dbReference type="PROSITE" id="PS50125"/>
    </source>
</evidence>
<dbReference type="GO" id="GO:0005737">
    <property type="term" value="C:cytoplasm"/>
    <property type="evidence" value="ECO:0007669"/>
    <property type="project" value="TreeGrafter"/>
</dbReference>
<keyword evidence="8" id="KW-0460">Magnesium</keyword>
<evidence type="ECO:0000256" key="8">
    <source>
        <dbReference type="ARBA" id="ARBA00022842"/>
    </source>
</evidence>
<feature type="region of interest" description="Disordered" evidence="13">
    <location>
        <begin position="191"/>
        <end position="339"/>
    </location>
</feature>
<feature type="region of interest" description="Disordered" evidence="13">
    <location>
        <begin position="355"/>
        <end position="378"/>
    </location>
</feature>
<feature type="compositionally biased region" description="Polar residues" evidence="13">
    <location>
        <begin position="1869"/>
        <end position="1883"/>
    </location>
</feature>
<evidence type="ECO:0000259" key="15">
    <source>
        <dbReference type="PROSITE" id="PS50200"/>
    </source>
</evidence>
<dbReference type="InterPro" id="IPR000159">
    <property type="entry name" value="RA_dom"/>
</dbReference>
<feature type="compositionally biased region" description="Polar residues" evidence="13">
    <location>
        <begin position="43"/>
        <end position="56"/>
    </location>
</feature>
<dbReference type="Pfam" id="PF13855">
    <property type="entry name" value="LRR_8"/>
    <property type="match status" value="2"/>
</dbReference>
<comment type="catalytic activity">
    <reaction evidence="1">
        <text>ATP = 3',5'-cyclic AMP + diphosphate</text>
        <dbReference type="Rhea" id="RHEA:15389"/>
        <dbReference type="ChEBI" id="CHEBI:30616"/>
        <dbReference type="ChEBI" id="CHEBI:33019"/>
        <dbReference type="ChEBI" id="CHEBI:58165"/>
        <dbReference type="EC" id="4.6.1.1"/>
    </reaction>
</comment>
<dbReference type="Pfam" id="PF23010">
    <property type="entry name" value="RA_3"/>
    <property type="match status" value="1"/>
</dbReference>
<protein>
    <recommendedName>
        <fullName evidence="4">Adenylate cyclase</fullName>
        <ecNumber evidence="3">4.6.1.1</ecNumber>
    </recommendedName>
    <alternativeName>
        <fullName evidence="11">ATP pyrophosphate-lyase</fullName>
    </alternativeName>
    <alternativeName>
        <fullName evidence="12">Adenylyl cyclase</fullName>
    </alternativeName>
</protein>
<evidence type="ECO:0000256" key="1">
    <source>
        <dbReference type="ARBA" id="ARBA00001593"/>
    </source>
</evidence>
<evidence type="ECO:0000256" key="4">
    <source>
        <dbReference type="ARBA" id="ARBA00021420"/>
    </source>
</evidence>
<feature type="region of interest" description="Disordered" evidence="13">
    <location>
        <begin position="1480"/>
        <end position="1513"/>
    </location>
</feature>
<dbReference type="SMART" id="SM00369">
    <property type="entry name" value="LRR_TYP"/>
    <property type="match status" value="9"/>
</dbReference>
<dbReference type="InterPro" id="IPR055071">
    <property type="entry name" value="RA_PHLPP-like"/>
</dbReference>
<evidence type="ECO:0000256" key="3">
    <source>
        <dbReference type="ARBA" id="ARBA00012201"/>
    </source>
</evidence>
<feature type="compositionally biased region" description="Polar residues" evidence="13">
    <location>
        <begin position="2533"/>
        <end position="2544"/>
    </location>
</feature>
<feature type="compositionally biased region" description="Low complexity" evidence="13">
    <location>
        <begin position="2239"/>
        <end position="2253"/>
    </location>
</feature>
<keyword evidence="5" id="KW-0433">Leucine-rich repeat</keyword>
<keyword evidence="18" id="KW-1185">Reference proteome</keyword>
<dbReference type="InterPro" id="IPR029787">
    <property type="entry name" value="Nucleotide_cyclase"/>
</dbReference>
<evidence type="ECO:0000256" key="10">
    <source>
        <dbReference type="ARBA" id="ARBA00023239"/>
    </source>
</evidence>
<dbReference type="InterPro" id="IPR001932">
    <property type="entry name" value="PPM-type_phosphatase-like_dom"/>
</dbReference>
<evidence type="ECO:0000313" key="18">
    <source>
        <dbReference type="Proteomes" id="UP001212152"/>
    </source>
</evidence>
<feature type="compositionally biased region" description="Polar residues" evidence="13">
    <location>
        <begin position="2311"/>
        <end position="2323"/>
    </location>
</feature>
<keyword evidence="6" id="KW-0479">Metal-binding</keyword>
<feature type="region of interest" description="Disordered" evidence="13">
    <location>
        <begin position="128"/>
        <end position="154"/>
    </location>
</feature>
<dbReference type="GO" id="GO:0046872">
    <property type="term" value="F:metal ion binding"/>
    <property type="evidence" value="ECO:0007669"/>
    <property type="project" value="UniProtKB-KW"/>
</dbReference>
<feature type="region of interest" description="Disordered" evidence="13">
    <location>
        <begin position="1544"/>
        <end position="1593"/>
    </location>
</feature>
<feature type="region of interest" description="Disordered" evidence="13">
    <location>
        <begin position="2311"/>
        <end position="2332"/>
    </location>
</feature>
<evidence type="ECO:0000256" key="9">
    <source>
        <dbReference type="ARBA" id="ARBA00022998"/>
    </source>
</evidence>
<feature type="region of interest" description="Disordered" evidence="13">
    <location>
        <begin position="39"/>
        <end position="111"/>
    </location>
</feature>
<dbReference type="Pfam" id="PF00211">
    <property type="entry name" value="Guanylate_cyc"/>
    <property type="match status" value="1"/>
</dbReference>
<feature type="region of interest" description="Disordered" evidence="13">
    <location>
        <begin position="2469"/>
        <end position="2596"/>
    </location>
</feature>
<dbReference type="PROSITE" id="PS51450">
    <property type="entry name" value="LRR"/>
    <property type="match status" value="4"/>
</dbReference>
<feature type="compositionally biased region" description="Basic residues" evidence="13">
    <location>
        <begin position="2485"/>
        <end position="2494"/>
    </location>
</feature>
<feature type="region of interest" description="Disordered" evidence="13">
    <location>
        <begin position="1"/>
        <end position="26"/>
    </location>
</feature>
<accession>A0AAD5TT04</accession>
<feature type="compositionally biased region" description="Basic residues" evidence="13">
    <location>
        <begin position="281"/>
        <end position="296"/>
    </location>
</feature>
<feature type="domain" description="PPM-type phosphatase" evidence="16">
    <location>
        <begin position="1386"/>
        <end position="1827"/>
    </location>
</feature>
<comment type="similarity">
    <text evidence="2">Belongs to the adenylyl cyclase class-3 family.</text>
</comment>
<feature type="domain" description="Ras-associating" evidence="15">
    <location>
        <begin position="528"/>
        <end position="618"/>
    </location>
</feature>
<dbReference type="PANTHER" id="PTHR48051:SF1">
    <property type="entry name" value="RAS SUPPRESSOR PROTEIN 1"/>
    <property type="match status" value="1"/>
</dbReference>
<dbReference type="EC" id="4.6.1.1" evidence="3"/>
<evidence type="ECO:0000259" key="16">
    <source>
        <dbReference type="PROSITE" id="PS51746"/>
    </source>
</evidence>
<feature type="compositionally biased region" description="Polar residues" evidence="13">
    <location>
        <begin position="85"/>
        <end position="97"/>
    </location>
</feature>
<evidence type="ECO:0000256" key="7">
    <source>
        <dbReference type="ARBA" id="ARBA00022737"/>
    </source>
</evidence>
<dbReference type="PROSITE" id="PS51746">
    <property type="entry name" value="PPM_2"/>
    <property type="match status" value="1"/>
</dbReference>
<feature type="compositionally biased region" description="Low complexity" evidence="13">
    <location>
        <begin position="10"/>
        <end position="25"/>
    </location>
</feature>
<dbReference type="SUPFAM" id="SSF55073">
    <property type="entry name" value="Nucleotide cyclase"/>
    <property type="match status" value="1"/>
</dbReference>
<evidence type="ECO:0000256" key="6">
    <source>
        <dbReference type="ARBA" id="ARBA00022723"/>
    </source>
</evidence>
<dbReference type="Gene3D" id="3.80.10.10">
    <property type="entry name" value="Ribonuclease Inhibitor"/>
    <property type="match status" value="4"/>
</dbReference>
<evidence type="ECO:0000256" key="2">
    <source>
        <dbReference type="ARBA" id="ARBA00005381"/>
    </source>
</evidence>
<reference evidence="17" key="1">
    <citation type="submission" date="2020-05" db="EMBL/GenBank/DDBJ databases">
        <title>Phylogenomic resolution of chytrid fungi.</title>
        <authorList>
            <person name="Stajich J.E."/>
            <person name="Amses K."/>
            <person name="Simmons R."/>
            <person name="Seto K."/>
            <person name="Myers J."/>
            <person name="Bonds A."/>
            <person name="Quandt C.A."/>
            <person name="Barry K."/>
            <person name="Liu P."/>
            <person name="Grigoriev I."/>
            <person name="Longcore J.E."/>
            <person name="James T.Y."/>
        </authorList>
    </citation>
    <scope>NUCLEOTIDE SEQUENCE</scope>
    <source>
        <strain evidence="17">JEL0379</strain>
    </source>
</reference>
<evidence type="ECO:0000256" key="13">
    <source>
        <dbReference type="SAM" id="MobiDB-lite"/>
    </source>
</evidence>
<feature type="compositionally biased region" description="Basic and acidic residues" evidence="13">
    <location>
        <begin position="2114"/>
        <end position="2124"/>
    </location>
</feature>
<feature type="region of interest" description="Disordered" evidence="13">
    <location>
        <begin position="2110"/>
        <end position="2131"/>
    </location>
</feature>
<dbReference type="SUPFAM" id="SSF81606">
    <property type="entry name" value="PP2C-like"/>
    <property type="match status" value="1"/>
</dbReference>
<dbReference type="InterPro" id="IPR032675">
    <property type="entry name" value="LRR_dom_sf"/>
</dbReference>
<keyword evidence="10" id="KW-0456">Lyase</keyword>
<evidence type="ECO:0000256" key="5">
    <source>
        <dbReference type="ARBA" id="ARBA00022614"/>
    </source>
</evidence>
<dbReference type="Gene3D" id="3.30.70.1230">
    <property type="entry name" value="Nucleotide cyclase"/>
    <property type="match status" value="1"/>
</dbReference>
<feature type="region of interest" description="Disordered" evidence="13">
    <location>
        <begin position="2234"/>
        <end position="2255"/>
    </location>
</feature>
<dbReference type="GO" id="GO:0006171">
    <property type="term" value="P:cAMP biosynthetic process"/>
    <property type="evidence" value="ECO:0007669"/>
    <property type="project" value="UniProtKB-KW"/>
</dbReference>
<dbReference type="Pfam" id="PF00481">
    <property type="entry name" value="PP2C"/>
    <property type="match status" value="1"/>
</dbReference>
<feature type="compositionally biased region" description="Low complexity" evidence="13">
    <location>
        <begin position="1544"/>
        <end position="1560"/>
    </location>
</feature>
<dbReference type="Proteomes" id="UP001212152">
    <property type="component" value="Unassembled WGS sequence"/>
</dbReference>
<dbReference type="InterPro" id="IPR001611">
    <property type="entry name" value="Leu-rich_rpt"/>
</dbReference>
<feature type="compositionally biased region" description="Basic and acidic residues" evidence="13">
    <location>
        <begin position="2469"/>
        <end position="2484"/>
    </location>
</feature>
<dbReference type="EMBL" id="JADGJQ010000005">
    <property type="protein sequence ID" value="KAJ3183826.1"/>
    <property type="molecule type" value="Genomic_DNA"/>
</dbReference>
<feature type="region of interest" description="Disordered" evidence="13">
    <location>
        <begin position="1952"/>
        <end position="1974"/>
    </location>
</feature>
<feature type="compositionally biased region" description="Acidic residues" evidence="13">
    <location>
        <begin position="2392"/>
        <end position="2406"/>
    </location>
</feature>
<dbReference type="PROSITE" id="PS50200">
    <property type="entry name" value="RA"/>
    <property type="match status" value="1"/>
</dbReference>
<feature type="region of interest" description="Disordered" evidence="13">
    <location>
        <begin position="1771"/>
        <end position="1792"/>
    </location>
</feature>
<dbReference type="PROSITE" id="PS50125">
    <property type="entry name" value="GUANYLATE_CYCLASE_2"/>
    <property type="match status" value="1"/>
</dbReference>
<proteinExistence type="inferred from homology"/>
<name>A0AAD5TT04_9FUNG</name>
<dbReference type="CDD" id="cd17214">
    <property type="entry name" value="RA_CYR1_like"/>
    <property type="match status" value="1"/>
</dbReference>
<feature type="compositionally biased region" description="Low complexity" evidence="13">
    <location>
        <begin position="2497"/>
        <end position="2523"/>
    </location>
</feature>
<organism evidence="17 18">
    <name type="scientific">Geranomyces variabilis</name>
    <dbReference type="NCBI Taxonomy" id="109894"/>
    <lineage>
        <taxon>Eukaryota</taxon>
        <taxon>Fungi</taxon>
        <taxon>Fungi incertae sedis</taxon>
        <taxon>Chytridiomycota</taxon>
        <taxon>Chytridiomycota incertae sedis</taxon>
        <taxon>Chytridiomycetes</taxon>
        <taxon>Spizellomycetales</taxon>
        <taxon>Powellomycetaceae</taxon>
        <taxon>Geranomyces</taxon>
    </lineage>
</organism>
<keyword evidence="9" id="KW-0115">cAMP biosynthesis</keyword>
<dbReference type="GO" id="GO:0004016">
    <property type="term" value="F:adenylate cyclase activity"/>
    <property type="evidence" value="ECO:0007669"/>
    <property type="project" value="UniProtKB-EC"/>
</dbReference>
<evidence type="ECO:0000256" key="12">
    <source>
        <dbReference type="ARBA" id="ARBA00032637"/>
    </source>
</evidence>
<dbReference type="PANTHER" id="PTHR48051">
    <property type="match status" value="1"/>
</dbReference>
<comment type="caution">
    <text evidence="17">The sequence shown here is derived from an EMBL/GenBank/DDBJ whole genome shotgun (WGS) entry which is preliminary data.</text>
</comment>
<feature type="compositionally biased region" description="Low complexity" evidence="13">
    <location>
        <begin position="225"/>
        <end position="251"/>
    </location>
</feature>
<sequence length="2596" mass="281684">MDGGPPPPRSASFAAHHQSSMSSASGRFLDELLNEYNYPSVPGSATLSRSGSTNLESVEPRGSSGGEGFGTRADSARAPAPSIVPPSQAQNPSSNGPPSGRISRNGEFSRSRVLPVLEVPLEVSTADLHRADSSSGRHRARAHSATEESPVLASANEHAQRGWFRTPNLHVNIKNRSTDDLGVTRNDRALDAASHKGPSSAAPDPGSRNKIPPSHSTPLITTHVPSSATSIHSQSSKASASPPKSAKSFLSVSSPNTVGKTPQHEQSSLTAERWNTDQGREKKKGFISHLFGRRKEKSKEFDSASDSSSAPSRLPDRVSPRADAIDIGHSTPNEEMYLAPPSKISTTYAHVPSFSKKKAAKSHGSSKQDKRPQLDLSGFSMDPSYVPLDLVSINSPLSASSARSPYSNSPIGYATNPAVLPPPLAPPSGPFGTPPPGPPVYLSPATSTWKPPESWGTKVNPADGRTQQIPSTFSGPIDRAAAKTLPTLGNTPANMSDGYDFRSEEFSFDMRGETDTIRSTLDGHADDKMCALRLFRRDGTFATISCRESTSAGDLLALMAKKSLISDYTKYNVSILHKGFERILLRDERPLMLQRRLFEQVGYLPSDKIELLGREDNSYLCRFVFKEVSVGNDVPQDFWRSTNFNTSSVSLARMNLTAVPLTCYRLASDIVSFDLSLNPNVQEIPNDLAQALESTKRVNMSHNELSKVPRSLQFISTLTEIDLSNNQISTLHGSGLENVSGLVKLLLGGNLIDQIPEELARGCQKLEILDLSNNRLRAFPEELCRYLGKSLMHLDLNFCRIKGRIPESVGDLENLMHLRLAGNRAHGALPWRLGELQQLVELDLRGNSFGYADGEEGMVMDVLCRCAKLETVRLDANRVRWVGRWTDRPSESNRSSPAQRLEEDLDYSSDAEHALEFSNLKRLSLSSQVDPSRSMVLKLSNASGSLTELNISYSGIDYLPQQFFRRLPGLQMLNLNGNRLRDLPDFAAGSASRDSHLELRELYVSNNFLEFLPDDIGELDSLVVLEVKGNNLRELPAEIWRCRSLRIINASSNRLDTFPTPYPEDGTVLVATNNTATFSRTGGFSFGTSFDRSNALTFNRAARNMEDLSQQTEAFQQQNNLPPLSHSLEHLYLSDNNLGDDFYTALYHMPNLLTLHASFNEFTDITPWVVAIPLPVPMTPWFLKLQELHLSGNLISTLPGEIERIRTLRSLFLNGNKMSTVPGEVGKLKALECLDLGSQVGGRGEGTGLRYNVSNWPYDWNWNWNLDLKYLNLSGNKRLEIKPSTTASSFLAGSDSLSPANQPIPTAGHKRRRDLTDFNALTNLRLLGLMDVTCLIVPPDEGTERRIRTTGSDVPMVGLRGGVVRYGVADVLSQPIPHPISRSPLTDYVPQVQHSLSKESDADTFEVWDLVIPKFRGRDNEALFAVFDGKGTRGGAKMAKYLNEWFGWFLANELERVERIEPAAATAQKRDRMADIHEVNHQMSRSTSGGSGPLKNMPSNKRPPLPVESSERNMASHVLDAAAITTALRRTFIAVNRELGSLGDELDEGLAGPQQHQQQQRTSSETRRNESPRQGGSRGSSKRGADPLPTAPSVRPLYGASALVVFLYGSTTAARRGGAKCTMYIANVGDGIAVMSKAGGTANVMSRHHVVDLKGLTRAETQREQELAKVGCRSRKQSDDVNASTTLEELPTVAAPACLPWPLSEVERVQNAGGALSPSRTVDGVVPVTRGFGYFPSLGAVNADPWIQSVELEVGDDGGDEYLSRPSELRVATTRHPSGEGVEDVDSPPGGSLNGGDEFVVLASYAVWNAVRCGGAYEDGAQMLVDIARSALAPSGTGAGTGSGNMMNTGLSNSLGGSSSGGIPGMPRSASNLGSAQQQSAKSTGGWGTAAMKVRDVALSLAGGQVGGGFLVMVLGLRDLAKKSTWWNAAGARRGSAESSIDSLNVVEERSRKGVAVTSDTPTSKSQRKKGAEDVDALTKEIAPPIGRLALVFTDIKNSTFIWETNPVAMRAALRLHHQVMRKLLRQTGGYEVKTEGDAFMVSFQNVSNAVEWCLTVQGELLNIDWPPEILSMADGVDIWWQKSGTSEFATGAMLDGGATAGAGSDVEVEMTDDDGKPNSERAKGGSGAAAPITRRKRELIFKGLSVRMGIHFGNPLCEVDPITSRMDYYGPMVNRAARVTGASQGGQILVSSDCMKELKRTLGWEQSVEDGPLSDGIKSGEDLTDVVSYKAEVPPMSPTSSQSSPPAGPQASEETARLKKLGVVTWCIGEVKLKGLETPEVIYAIYRRELYTRHRFFSLEQSGGLNLLAQPQSPSAAGSPQDTTSPAASAAALASSATAATAPSPPKLVQIDRHMVKQMASLCVRLEWFASRNSEEWQSSSSSLPPALTSGEEDDEDESADEEPESRESRAKLIRQMESLVPRIESAISILHLETTPFSRALQSLGAAIETDPNHILRAITMYAEKLDERQQRKRQEQIDKQKRREARAKRRAQKEAAAASAASAPASGDADPSGSPASRTSSSHRRERKISPTQSTLATGNLSPPLSSSSSRARQRDRPRPSHDPTASSPPSVMQSQHSSHHSRQSSETRNMRR</sequence>
<dbReference type="InterPro" id="IPR003591">
    <property type="entry name" value="Leu-rich_rpt_typical-subtyp"/>
</dbReference>
<feature type="compositionally biased region" description="Basic and acidic residues" evidence="13">
    <location>
        <begin position="2556"/>
        <end position="2565"/>
    </location>
</feature>
<dbReference type="GO" id="GO:0035556">
    <property type="term" value="P:intracellular signal transduction"/>
    <property type="evidence" value="ECO:0007669"/>
    <property type="project" value="InterPro"/>
</dbReference>
<dbReference type="SUPFAM" id="SSF52058">
    <property type="entry name" value="L domain-like"/>
    <property type="match status" value="2"/>
</dbReference>
<dbReference type="SMART" id="SM00364">
    <property type="entry name" value="LRR_BAC"/>
    <property type="match status" value="5"/>
</dbReference>
<dbReference type="InterPro" id="IPR036457">
    <property type="entry name" value="PPM-type-like_dom_sf"/>
</dbReference>
<dbReference type="SMART" id="SM00332">
    <property type="entry name" value="PP2Cc"/>
    <property type="match status" value="1"/>
</dbReference>
<dbReference type="InterPro" id="IPR001054">
    <property type="entry name" value="A/G_cyclase"/>
</dbReference>
<gene>
    <name evidence="17" type="primary">CYR1</name>
    <name evidence="17" type="ORF">HDU87_005942</name>
</gene>
<feature type="region of interest" description="Disordered" evidence="13">
    <location>
        <begin position="1856"/>
        <end position="1884"/>
    </location>
</feature>
<feature type="compositionally biased region" description="Low complexity" evidence="13">
    <location>
        <begin position="2571"/>
        <end position="2580"/>
    </location>
</feature>
<dbReference type="CDD" id="cd07302">
    <property type="entry name" value="CHD"/>
    <property type="match status" value="1"/>
</dbReference>
<feature type="compositionally biased region" description="Polar residues" evidence="13">
    <location>
        <begin position="214"/>
        <end position="224"/>
    </location>
</feature>
<dbReference type="SMART" id="SM00044">
    <property type="entry name" value="CYCc"/>
    <property type="match status" value="1"/>
</dbReference>
<evidence type="ECO:0000313" key="17">
    <source>
        <dbReference type="EMBL" id="KAJ3183826.1"/>
    </source>
</evidence>
<dbReference type="InterPro" id="IPR050216">
    <property type="entry name" value="LRR_domain-containing"/>
</dbReference>
<evidence type="ECO:0000256" key="11">
    <source>
        <dbReference type="ARBA" id="ARBA00032597"/>
    </source>
</evidence>
<feature type="compositionally biased region" description="Low complexity" evidence="13">
    <location>
        <begin position="2545"/>
        <end position="2554"/>
    </location>
</feature>
<feature type="compositionally biased region" description="Polar residues" evidence="13">
    <location>
        <begin position="252"/>
        <end position="270"/>
    </location>
</feature>
<keyword evidence="7" id="KW-0677">Repeat</keyword>
<feature type="domain" description="Guanylate cyclase" evidence="14">
    <location>
        <begin position="1990"/>
        <end position="2181"/>
    </location>
</feature>
<dbReference type="Pfam" id="PF00560">
    <property type="entry name" value="LRR_1"/>
    <property type="match status" value="2"/>
</dbReference>
<feature type="region of interest" description="Disordered" evidence="13">
    <location>
        <begin position="2378"/>
        <end position="2410"/>
    </location>
</feature>
<feature type="compositionally biased region" description="Basic and acidic residues" evidence="13">
    <location>
        <begin position="314"/>
        <end position="326"/>
    </location>
</feature>
<dbReference type="Gene3D" id="3.60.40.10">
    <property type="entry name" value="PPM-type phosphatase domain"/>
    <property type="match status" value="1"/>
</dbReference>
<feature type="compositionally biased region" description="Basic and acidic residues" evidence="13">
    <location>
        <begin position="2587"/>
        <end position="2596"/>
    </location>
</feature>